<dbReference type="Gene3D" id="3.40.50.720">
    <property type="entry name" value="NAD(P)-binding Rossmann-like Domain"/>
    <property type="match status" value="1"/>
</dbReference>
<dbReference type="Pfam" id="PF08240">
    <property type="entry name" value="ADH_N"/>
    <property type="match status" value="1"/>
</dbReference>
<reference evidence="4 5" key="1">
    <citation type="journal article" date="2015" name="Genome Announc.">
        <title>Draft Genome Sequence and Gene Annotation of the Entomopathogenic Fungus Verticillium hemipterigenum.</title>
        <authorList>
            <person name="Horn F."/>
            <person name="Habel A."/>
            <person name="Scharf D.H."/>
            <person name="Dworschak J."/>
            <person name="Brakhage A.A."/>
            <person name="Guthke R."/>
            <person name="Hertweck C."/>
            <person name="Linde J."/>
        </authorList>
    </citation>
    <scope>NUCLEOTIDE SEQUENCE [LARGE SCALE GENOMIC DNA]</scope>
</reference>
<dbReference type="PANTHER" id="PTHR43482:SF2">
    <property type="entry name" value="ZINC-BINDING DEHYDROGENASE FAMILY, PUTATIVE (AFU_ORTHOLOGUE AFUA_3G15030)-RELATED"/>
    <property type="match status" value="1"/>
</dbReference>
<dbReference type="AlphaFoldDB" id="A0A0A1TMK3"/>
<gene>
    <name evidence="4" type="ORF">VHEMI07254</name>
</gene>
<dbReference type="InterPro" id="IPR013154">
    <property type="entry name" value="ADH-like_N"/>
</dbReference>
<dbReference type="CDD" id="cd08249">
    <property type="entry name" value="enoyl_reductase_like"/>
    <property type="match status" value="1"/>
</dbReference>
<name>A0A0A1TMK3_9HYPO</name>
<proteinExistence type="inferred from homology"/>
<dbReference type="SUPFAM" id="SSF51735">
    <property type="entry name" value="NAD(P)-binding Rossmann-fold domains"/>
    <property type="match status" value="1"/>
</dbReference>
<dbReference type="HOGENOM" id="CLU_026673_16_2_1"/>
<dbReference type="SMART" id="SM00829">
    <property type="entry name" value="PKS_ER"/>
    <property type="match status" value="1"/>
</dbReference>
<keyword evidence="5" id="KW-1185">Reference proteome</keyword>
<evidence type="ECO:0000256" key="1">
    <source>
        <dbReference type="ARBA" id="ARBA00008072"/>
    </source>
</evidence>
<dbReference type="InterPro" id="IPR052585">
    <property type="entry name" value="Lipid_raft_assoc_Zn_ADH"/>
</dbReference>
<dbReference type="STRING" id="1531966.A0A0A1TMK3"/>
<keyword evidence="2" id="KW-0560">Oxidoreductase</keyword>
<dbReference type="SUPFAM" id="SSF50129">
    <property type="entry name" value="GroES-like"/>
    <property type="match status" value="1"/>
</dbReference>
<dbReference type="InterPro" id="IPR020843">
    <property type="entry name" value="ER"/>
</dbReference>
<dbReference type="GO" id="GO:0016651">
    <property type="term" value="F:oxidoreductase activity, acting on NAD(P)H"/>
    <property type="evidence" value="ECO:0007669"/>
    <property type="project" value="InterPro"/>
</dbReference>
<dbReference type="InterPro" id="IPR011032">
    <property type="entry name" value="GroES-like_sf"/>
</dbReference>
<dbReference type="OrthoDB" id="201656at2759"/>
<evidence type="ECO:0000313" key="4">
    <source>
        <dbReference type="EMBL" id="CEJ91552.1"/>
    </source>
</evidence>
<protein>
    <recommendedName>
        <fullName evidence="3">Enoyl reductase (ER) domain-containing protein</fullName>
    </recommendedName>
</protein>
<sequence>MASALESPIPQDVPPAQQRALLLYGPGETYKIDEAYQVPQKLHATEVLVKTATIGLNPIDWKAPDFNFGIPSYPYISGRELAGEVSLVSNESRLLPGDRVLVISTDYRDIRKAAYQEYCIAAEYNVARLPKHLSFSSASTLGVGFVTAALALGVSMGVDFSGISGGPDLFHLVRKHEHQLPADQRKEALELLRQQERAQPGDWVVIWGGSATSANLTIQLARLAGLRIAVVVDQAKHGEWLSSSCSIRPDFLVDSHDPARAVGIIRSAIGKEARFGFDTCGKESVGYLLQALSKDDESAGLSPPSTPTDYVERQLRSHVIGLAGLPKASSDDIVLHTLPVKLFHEVEVVGRALTTWLERLLDEEKVVPARIIGIENGLESVNGALDRMRQGEISGGKLIVAV</sequence>
<evidence type="ECO:0000259" key="3">
    <source>
        <dbReference type="SMART" id="SM00829"/>
    </source>
</evidence>
<comment type="similarity">
    <text evidence="1">Belongs to the zinc-containing alcohol dehydrogenase family.</text>
</comment>
<dbReference type="InterPro" id="IPR047122">
    <property type="entry name" value="Trans-enoyl_RdTase-like"/>
</dbReference>
<dbReference type="Proteomes" id="UP000039046">
    <property type="component" value="Unassembled WGS sequence"/>
</dbReference>
<accession>A0A0A1TMK3</accession>
<dbReference type="EMBL" id="CDHN01000004">
    <property type="protein sequence ID" value="CEJ91552.1"/>
    <property type="molecule type" value="Genomic_DNA"/>
</dbReference>
<evidence type="ECO:0000313" key="5">
    <source>
        <dbReference type="Proteomes" id="UP000039046"/>
    </source>
</evidence>
<evidence type="ECO:0000256" key="2">
    <source>
        <dbReference type="ARBA" id="ARBA00023002"/>
    </source>
</evidence>
<dbReference type="Gene3D" id="3.90.180.10">
    <property type="entry name" value="Medium-chain alcohol dehydrogenases, catalytic domain"/>
    <property type="match status" value="1"/>
</dbReference>
<dbReference type="InterPro" id="IPR036291">
    <property type="entry name" value="NAD(P)-bd_dom_sf"/>
</dbReference>
<organism evidence="4 5">
    <name type="scientific">[Torrubiella] hemipterigena</name>
    <dbReference type="NCBI Taxonomy" id="1531966"/>
    <lineage>
        <taxon>Eukaryota</taxon>
        <taxon>Fungi</taxon>
        <taxon>Dikarya</taxon>
        <taxon>Ascomycota</taxon>
        <taxon>Pezizomycotina</taxon>
        <taxon>Sordariomycetes</taxon>
        <taxon>Hypocreomycetidae</taxon>
        <taxon>Hypocreales</taxon>
        <taxon>Clavicipitaceae</taxon>
        <taxon>Clavicipitaceae incertae sedis</taxon>
        <taxon>'Torrubiella' clade</taxon>
    </lineage>
</organism>
<feature type="domain" description="Enoyl reductase (ER)" evidence="3">
    <location>
        <begin position="25"/>
        <end position="400"/>
    </location>
</feature>
<dbReference type="PANTHER" id="PTHR43482">
    <property type="entry name" value="PROTEIN AST1-RELATED"/>
    <property type="match status" value="1"/>
</dbReference>